<evidence type="ECO:0000313" key="1">
    <source>
        <dbReference type="EMBL" id="KAF2690503.1"/>
    </source>
</evidence>
<dbReference type="AlphaFoldDB" id="A0A6G1JK18"/>
<gene>
    <name evidence="1" type="ORF">K458DRAFT_413286</name>
</gene>
<sequence length="715" mass="80271">MPLRWRRRRILLAVVALYMIYVIARNAPDLVDWRPRREGWEFEQPIVPMAHYDYDRGDDVEPTGAPAGLKAPKAGEPSPHSYAGLIKFYRLAASLQGASHTNGYRSENRNVLFAVSNLQSAAALLPVVCEMSRWNRNWVHVAFMGRDDIDLAKILEINGIDQIKCPAIWHDARPDFSEYSADSRAESSVRAALMHIHSFLHPQAVIIDDALSEDDFFVRGVRAKAKVLGMTLIEGPQSQWDNFMWVARLDAGSLRHWHQPSIEILIQVPQDSSSVIRLLQSIKGADYSGLKPPHITIDLPAEIDKSVENYLKGFKWPPIGDSSQISIRRRIASQRANQEESAIRFLELFYPTNPSNSHVLLLSPQAELSSQYWHYLKYVLLEYKYSAFSNVDGADVMGISLDLPSVLLDGKTKLVPPKTPDMHTTRYDELFPETKSVPFMWQAPNSHATLFFGDKWAELHSFLSNRVAKHLQAPDATPRHKLVSETLPSWVEYTLEFMRARGYALFYPGASSTESLITIHNELYHTPEEFLPPKPVNDGASAPPRMPDEAFLRADETASPPKLPESRVLPPSIPLHRLLPFDGDLPEIPQLPYLLHTGKLIPPANVSNIASTYAARYREAIGGCTPIKDKHRVYIPGSARDLFCFGDEDSEDWEDDSPEVYEDDYVYHDAMDRRAALHAHALPKPFIASVASAASAATTTTSSLETPTAIESPVS</sequence>
<proteinExistence type="predicted"/>
<organism evidence="1 2">
    <name type="scientific">Lentithecium fluviatile CBS 122367</name>
    <dbReference type="NCBI Taxonomy" id="1168545"/>
    <lineage>
        <taxon>Eukaryota</taxon>
        <taxon>Fungi</taxon>
        <taxon>Dikarya</taxon>
        <taxon>Ascomycota</taxon>
        <taxon>Pezizomycotina</taxon>
        <taxon>Dothideomycetes</taxon>
        <taxon>Pleosporomycetidae</taxon>
        <taxon>Pleosporales</taxon>
        <taxon>Massarineae</taxon>
        <taxon>Lentitheciaceae</taxon>
        <taxon>Lentithecium</taxon>
    </lineage>
</organism>
<dbReference type="PANTHER" id="PTHR33604">
    <property type="entry name" value="OSJNBA0004B13.7 PROTEIN"/>
    <property type="match status" value="1"/>
</dbReference>
<accession>A0A6G1JK18</accession>
<dbReference type="PANTHER" id="PTHR33604:SF3">
    <property type="entry name" value="OSJNBA0004B13.7 PROTEIN"/>
    <property type="match status" value="1"/>
</dbReference>
<evidence type="ECO:0000313" key="2">
    <source>
        <dbReference type="Proteomes" id="UP000799291"/>
    </source>
</evidence>
<dbReference type="EMBL" id="MU005571">
    <property type="protein sequence ID" value="KAF2690503.1"/>
    <property type="molecule type" value="Genomic_DNA"/>
</dbReference>
<reference evidence="1" key="1">
    <citation type="journal article" date="2020" name="Stud. Mycol.">
        <title>101 Dothideomycetes genomes: a test case for predicting lifestyles and emergence of pathogens.</title>
        <authorList>
            <person name="Haridas S."/>
            <person name="Albert R."/>
            <person name="Binder M."/>
            <person name="Bloem J."/>
            <person name="Labutti K."/>
            <person name="Salamov A."/>
            <person name="Andreopoulos B."/>
            <person name="Baker S."/>
            <person name="Barry K."/>
            <person name="Bills G."/>
            <person name="Bluhm B."/>
            <person name="Cannon C."/>
            <person name="Castanera R."/>
            <person name="Culley D."/>
            <person name="Daum C."/>
            <person name="Ezra D."/>
            <person name="Gonzalez J."/>
            <person name="Henrissat B."/>
            <person name="Kuo A."/>
            <person name="Liang C."/>
            <person name="Lipzen A."/>
            <person name="Lutzoni F."/>
            <person name="Magnuson J."/>
            <person name="Mondo S."/>
            <person name="Nolan M."/>
            <person name="Ohm R."/>
            <person name="Pangilinan J."/>
            <person name="Park H.-J."/>
            <person name="Ramirez L."/>
            <person name="Alfaro M."/>
            <person name="Sun H."/>
            <person name="Tritt A."/>
            <person name="Yoshinaga Y."/>
            <person name="Zwiers L.-H."/>
            <person name="Turgeon B."/>
            <person name="Goodwin S."/>
            <person name="Spatafora J."/>
            <person name="Crous P."/>
            <person name="Grigoriev I."/>
        </authorList>
    </citation>
    <scope>NUCLEOTIDE SEQUENCE</scope>
    <source>
        <strain evidence="1">CBS 122367</strain>
    </source>
</reference>
<dbReference type="OrthoDB" id="5397682at2759"/>
<name>A0A6G1JK18_9PLEO</name>
<keyword evidence="2" id="KW-1185">Reference proteome</keyword>
<protein>
    <submittedName>
        <fullName evidence="1">Uncharacterized protein</fullName>
    </submittedName>
</protein>
<dbReference type="Proteomes" id="UP000799291">
    <property type="component" value="Unassembled WGS sequence"/>
</dbReference>